<dbReference type="InterPro" id="IPR012349">
    <property type="entry name" value="Split_barrel_FMN-bd"/>
</dbReference>
<name>A0AAE2ZRA8_9HYPH</name>
<accession>A0AAE2ZRA8</accession>
<organism evidence="4 5">
    <name type="scientific">Flavimaribacter sediminis</name>
    <dbReference type="NCBI Taxonomy" id="2865987"/>
    <lineage>
        <taxon>Bacteria</taxon>
        <taxon>Pseudomonadati</taxon>
        <taxon>Pseudomonadota</taxon>
        <taxon>Alphaproteobacteria</taxon>
        <taxon>Hyphomicrobiales</taxon>
        <taxon>Rhizobiaceae</taxon>
        <taxon>Flavimaribacter</taxon>
    </lineage>
</organism>
<dbReference type="SUPFAM" id="SSF50475">
    <property type="entry name" value="FMN-binding split barrel"/>
    <property type="match status" value="1"/>
</dbReference>
<dbReference type="Pfam" id="PF01613">
    <property type="entry name" value="Flavin_Reduct"/>
    <property type="match status" value="1"/>
</dbReference>
<dbReference type="InterPro" id="IPR002563">
    <property type="entry name" value="Flavin_Rdtase-like_dom"/>
</dbReference>
<evidence type="ECO:0000256" key="1">
    <source>
        <dbReference type="ARBA" id="ARBA00008898"/>
    </source>
</evidence>
<dbReference type="EMBL" id="JAICBX010000008">
    <property type="protein sequence ID" value="MBW8640691.1"/>
    <property type="molecule type" value="Genomic_DNA"/>
</dbReference>
<dbReference type="PANTHER" id="PTHR30466:SF11">
    <property type="entry name" value="FLAVIN-DEPENDENT MONOOXYGENASE, REDUCTASE SUBUNIT HSAB"/>
    <property type="match status" value="1"/>
</dbReference>
<gene>
    <name evidence="4" type="ORF">K1W69_26100</name>
</gene>
<comment type="similarity">
    <text evidence="1">Belongs to the non-flavoprotein flavin reductase family.</text>
</comment>
<reference evidence="4" key="1">
    <citation type="submission" date="2021-08" db="EMBL/GenBank/DDBJ databases">
        <title>Hoeflea bacterium WL0058 sp. nov., isolated from the sediment.</title>
        <authorList>
            <person name="Wang L."/>
            <person name="Zhang D."/>
        </authorList>
    </citation>
    <scope>NUCLEOTIDE SEQUENCE</scope>
    <source>
        <strain evidence="4">WL0058</strain>
    </source>
</reference>
<dbReference type="GO" id="GO:0010181">
    <property type="term" value="F:FMN binding"/>
    <property type="evidence" value="ECO:0007669"/>
    <property type="project" value="InterPro"/>
</dbReference>
<proteinExistence type="inferred from homology"/>
<dbReference type="InterPro" id="IPR050268">
    <property type="entry name" value="NADH-dep_flavin_reductase"/>
</dbReference>
<keyword evidence="5" id="KW-1185">Reference proteome</keyword>
<evidence type="ECO:0000313" key="5">
    <source>
        <dbReference type="Proteomes" id="UP001196509"/>
    </source>
</evidence>
<sequence>MDDGSTEMLTRDLVGKYKSAMSNVPSPVAVVTFQTKDGYDGVTCTAICSVTTEPPMLAVCLKHVTAAPLLIAEAGAFAVNFVSEDQSDIARRFSEPHPDPAARFEFGQWQQRATGAPILAGAISWFDCRVVRHVEEGAHRVFFGGVIETDTAPGNGLLHRNGFFRRQASE</sequence>
<dbReference type="Gene3D" id="2.30.110.10">
    <property type="entry name" value="Electron Transport, Fmn-binding Protein, Chain A"/>
    <property type="match status" value="1"/>
</dbReference>
<dbReference type="AlphaFoldDB" id="A0AAE2ZRA8"/>
<dbReference type="GO" id="GO:0042602">
    <property type="term" value="F:riboflavin reductase (NADPH) activity"/>
    <property type="evidence" value="ECO:0007669"/>
    <property type="project" value="TreeGrafter"/>
</dbReference>
<dbReference type="Proteomes" id="UP001196509">
    <property type="component" value="Unassembled WGS sequence"/>
</dbReference>
<feature type="domain" description="Flavin reductase like" evidence="3">
    <location>
        <begin position="21"/>
        <end position="166"/>
    </location>
</feature>
<dbReference type="SMART" id="SM00903">
    <property type="entry name" value="Flavin_Reduct"/>
    <property type="match status" value="1"/>
</dbReference>
<evidence type="ECO:0000256" key="2">
    <source>
        <dbReference type="ARBA" id="ARBA00023002"/>
    </source>
</evidence>
<comment type="caution">
    <text evidence="4">The sequence shown here is derived from an EMBL/GenBank/DDBJ whole genome shotgun (WGS) entry which is preliminary data.</text>
</comment>
<protein>
    <submittedName>
        <fullName evidence="4">Flavin reductase family protein</fullName>
    </submittedName>
</protein>
<evidence type="ECO:0000313" key="4">
    <source>
        <dbReference type="EMBL" id="MBW8640691.1"/>
    </source>
</evidence>
<keyword evidence="2" id="KW-0560">Oxidoreductase</keyword>
<evidence type="ECO:0000259" key="3">
    <source>
        <dbReference type="SMART" id="SM00903"/>
    </source>
</evidence>
<dbReference type="PANTHER" id="PTHR30466">
    <property type="entry name" value="FLAVIN REDUCTASE"/>
    <property type="match status" value="1"/>
</dbReference>
<dbReference type="RefSeq" id="WP_220231427.1">
    <property type="nucleotide sequence ID" value="NZ_JAICBX010000008.1"/>
</dbReference>